<sequence length="108" mass="12108">MELLVVGAAVTSCIGAWFMATEVYDDGLKEKHQTESFNDYKFNVPARNVSLEKASDYVFWNTVDKQVPSTFDASMKTVKVGKAEKTQSFSGNYSHKLLSTRNQNRAVC</sequence>
<protein>
    <submittedName>
        <fullName evidence="2">Uncharacterized protein</fullName>
    </submittedName>
</protein>
<dbReference type="EMBL" id="HBEZ01008425">
    <property type="protein sequence ID" value="CAD8627001.1"/>
    <property type="molecule type" value="Transcribed_RNA"/>
</dbReference>
<reference evidence="2" key="1">
    <citation type="submission" date="2021-01" db="EMBL/GenBank/DDBJ databases">
        <authorList>
            <person name="Corre E."/>
            <person name="Pelletier E."/>
            <person name="Niang G."/>
            <person name="Scheremetjew M."/>
            <person name="Finn R."/>
            <person name="Kale V."/>
            <person name="Holt S."/>
            <person name="Cochrane G."/>
            <person name="Meng A."/>
            <person name="Brown T."/>
            <person name="Cohen L."/>
        </authorList>
    </citation>
    <scope>NUCLEOTIDE SEQUENCE</scope>
    <source>
        <strain evidence="2">CCAP979/52</strain>
    </source>
</reference>
<feature type="signal peptide" evidence="1">
    <location>
        <begin position="1"/>
        <end position="15"/>
    </location>
</feature>
<organism evidence="2">
    <name type="scientific">Cryptomonas curvata</name>
    <dbReference type="NCBI Taxonomy" id="233186"/>
    <lineage>
        <taxon>Eukaryota</taxon>
        <taxon>Cryptophyceae</taxon>
        <taxon>Cryptomonadales</taxon>
        <taxon>Cryptomonadaceae</taxon>
        <taxon>Cryptomonas</taxon>
    </lineage>
</organism>
<evidence type="ECO:0000256" key="1">
    <source>
        <dbReference type="SAM" id="SignalP"/>
    </source>
</evidence>
<evidence type="ECO:0000313" key="2">
    <source>
        <dbReference type="EMBL" id="CAD8627001.1"/>
    </source>
</evidence>
<dbReference type="AlphaFoldDB" id="A0A7S0LZI9"/>
<gene>
    <name evidence="2" type="ORF">CCUR1050_LOCUS4679</name>
</gene>
<feature type="chain" id="PRO_5031553955" evidence="1">
    <location>
        <begin position="16"/>
        <end position="108"/>
    </location>
</feature>
<name>A0A7S0LZI9_9CRYP</name>
<accession>A0A7S0LZI9</accession>
<keyword evidence="1" id="KW-0732">Signal</keyword>
<proteinExistence type="predicted"/>